<organism evidence="1 2">
    <name type="scientific">Spirosoma profusum</name>
    <dbReference type="NCBI Taxonomy" id="2771354"/>
    <lineage>
        <taxon>Bacteria</taxon>
        <taxon>Pseudomonadati</taxon>
        <taxon>Bacteroidota</taxon>
        <taxon>Cytophagia</taxon>
        <taxon>Cytophagales</taxon>
        <taxon>Cytophagaceae</taxon>
        <taxon>Spirosoma</taxon>
    </lineage>
</organism>
<keyword evidence="2" id="KW-1185">Reference proteome</keyword>
<proteinExistence type="predicted"/>
<sequence>MLLTVCTIHQLPQAYALADNFRQSAATSAGQAGPVLIGLADDPHQLPANFVSPYPLLPVSELLAADELSALSATYTPIEFAAACKPLFIKEAFRRYPNAATLLYADVNLRFFAPLTPIQALLTTANLVLTPLLTRSLSESDTYWPDEKAFQNVGLYSADFMAFRRSKETDRLLAWWDDRVRTRAYVNFCEGLCTDQIWLMHMPVYFRDVTVIRNPGWNVALWNLPERSLRQEGTSWLVDGPAGRNEPLLFANFKGLHNPDEGFFPHQTRLKPGKRTDVMALLTTYRQGLSLQKLPALSTIKPAYGLKPEPVVLHGWRYVTVNALRSITGFVNRVPLPVIK</sequence>
<dbReference type="RefSeq" id="WP_190891201.1">
    <property type="nucleotide sequence ID" value="NZ_JACWZY010000033.1"/>
</dbReference>
<dbReference type="EMBL" id="JACWZY010000033">
    <property type="protein sequence ID" value="MBD2704541.1"/>
    <property type="molecule type" value="Genomic_DNA"/>
</dbReference>
<dbReference type="Proteomes" id="UP000598820">
    <property type="component" value="Unassembled WGS sequence"/>
</dbReference>
<name>A0A926Y5H1_9BACT</name>
<gene>
    <name evidence="1" type="ORF">IC229_28125</name>
</gene>
<accession>A0A926Y5H1</accession>
<comment type="caution">
    <text evidence="1">The sequence shown here is derived from an EMBL/GenBank/DDBJ whole genome shotgun (WGS) entry which is preliminary data.</text>
</comment>
<evidence type="ECO:0008006" key="3">
    <source>
        <dbReference type="Google" id="ProtNLM"/>
    </source>
</evidence>
<evidence type="ECO:0000313" key="1">
    <source>
        <dbReference type="EMBL" id="MBD2704541.1"/>
    </source>
</evidence>
<evidence type="ECO:0000313" key="2">
    <source>
        <dbReference type="Proteomes" id="UP000598820"/>
    </source>
</evidence>
<reference evidence="1" key="1">
    <citation type="submission" date="2020-09" db="EMBL/GenBank/DDBJ databases">
        <authorList>
            <person name="Kim M.K."/>
        </authorList>
    </citation>
    <scope>NUCLEOTIDE SEQUENCE</scope>
    <source>
        <strain evidence="1">BT702</strain>
    </source>
</reference>
<dbReference type="AlphaFoldDB" id="A0A926Y5H1"/>
<protein>
    <recommendedName>
        <fullName evidence="3">Glycosyl transferase</fullName>
    </recommendedName>
</protein>